<dbReference type="AlphaFoldDB" id="A0AAP8N169"/>
<evidence type="ECO:0000313" key="2">
    <source>
        <dbReference type="Proteomes" id="UP000235611"/>
    </source>
</evidence>
<protein>
    <submittedName>
        <fullName evidence="1">Uncharacterized protein</fullName>
    </submittedName>
</protein>
<gene>
    <name evidence="1" type="ORF">BCS93_04575</name>
</gene>
<reference evidence="2" key="1">
    <citation type="submission" date="2016-07" db="EMBL/GenBank/DDBJ databases">
        <title>Nontailed viruses are major unrecognized killers of bacteria in the ocean.</title>
        <authorList>
            <person name="Kauffman K."/>
            <person name="Hussain F."/>
            <person name="Yang J."/>
            <person name="Arevalo P."/>
            <person name="Brown J."/>
            <person name="Cutler M."/>
            <person name="Kelly L."/>
            <person name="Polz M.F."/>
        </authorList>
    </citation>
    <scope>NUCLEOTIDE SEQUENCE [LARGE SCALE GENOMIC DNA]</scope>
    <source>
        <strain evidence="2">10N.222.49.A5</strain>
    </source>
</reference>
<dbReference type="RefSeq" id="WP_102477403.1">
    <property type="nucleotide sequence ID" value="NZ_MDBO01000036.1"/>
</dbReference>
<dbReference type="EMBL" id="MDBO01000036">
    <property type="protein sequence ID" value="PMP14068.1"/>
    <property type="molecule type" value="Genomic_DNA"/>
</dbReference>
<accession>A0AAP8N169</accession>
<proteinExistence type="predicted"/>
<sequence>MVTRAGTISLMYIDSAESNHPNNNSVEFPKTLQSQGELFFELVMDWHSDASEWFYDACVDENKKLKDFASSMMVADTSDSLDTAV</sequence>
<name>A0AAP8N169_9VIBR</name>
<organism evidence="1 2">
    <name type="scientific">Vibrio breoganii</name>
    <dbReference type="NCBI Taxonomy" id="553239"/>
    <lineage>
        <taxon>Bacteria</taxon>
        <taxon>Pseudomonadati</taxon>
        <taxon>Pseudomonadota</taxon>
        <taxon>Gammaproteobacteria</taxon>
        <taxon>Vibrionales</taxon>
        <taxon>Vibrionaceae</taxon>
        <taxon>Vibrio</taxon>
    </lineage>
</organism>
<dbReference type="Proteomes" id="UP000235611">
    <property type="component" value="Unassembled WGS sequence"/>
</dbReference>
<evidence type="ECO:0000313" key="1">
    <source>
        <dbReference type="EMBL" id="PMP14068.1"/>
    </source>
</evidence>
<comment type="caution">
    <text evidence="1">The sequence shown here is derived from an EMBL/GenBank/DDBJ whole genome shotgun (WGS) entry which is preliminary data.</text>
</comment>